<gene>
    <name evidence="1" type="ORF">WN944_007671</name>
</gene>
<name>A0AAP0MSX3_9ROSI</name>
<reference evidence="1 2" key="1">
    <citation type="submission" date="2024-05" db="EMBL/GenBank/DDBJ databases">
        <title>Haplotype-resolved chromosome-level genome assembly of Huyou (Citrus changshanensis).</title>
        <authorList>
            <person name="Miao C."/>
            <person name="Chen W."/>
            <person name="Wu Y."/>
            <person name="Wang L."/>
            <person name="Zhao S."/>
            <person name="Grierson D."/>
            <person name="Xu C."/>
            <person name="Chen K."/>
        </authorList>
    </citation>
    <scope>NUCLEOTIDE SEQUENCE [LARGE SCALE GENOMIC DNA]</scope>
    <source>
        <strain evidence="1">01-14</strain>
        <tissue evidence="1">Leaf</tissue>
    </source>
</reference>
<comment type="caution">
    <text evidence="1">The sequence shown here is derived from an EMBL/GenBank/DDBJ whole genome shotgun (WGS) entry which is preliminary data.</text>
</comment>
<proteinExistence type="predicted"/>
<sequence length="130" mass="15075">MQNHRFKSSSTETKCILKPIQYNAQQLKLACRYPLCYYCLLVSFLQNQLFISGDYLGSSIQTYCSSMHRINRMFPGHYIDVSPLLPLFPEVLNIDDGGAATVRAIIHWQYRTTLQENNFNQYSMNSACYL</sequence>
<organism evidence="1 2">
    <name type="scientific">Citrus x changshan-huyou</name>
    <dbReference type="NCBI Taxonomy" id="2935761"/>
    <lineage>
        <taxon>Eukaryota</taxon>
        <taxon>Viridiplantae</taxon>
        <taxon>Streptophyta</taxon>
        <taxon>Embryophyta</taxon>
        <taxon>Tracheophyta</taxon>
        <taxon>Spermatophyta</taxon>
        <taxon>Magnoliopsida</taxon>
        <taxon>eudicotyledons</taxon>
        <taxon>Gunneridae</taxon>
        <taxon>Pentapetalae</taxon>
        <taxon>rosids</taxon>
        <taxon>malvids</taxon>
        <taxon>Sapindales</taxon>
        <taxon>Rutaceae</taxon>
        <taxon>Aurantioideae</taxon>
        <taxon>Citrus</taxon>
    </lineage>
</organism>
<dbReference type="AlphaFoldDB" id="A0AAP0MSX3"/>
<evidence type="ECO:0000313" key="2">
    <source>
        <dbReference type="Proteomes" id="UP001428341"/>
    </source>
</evidence>
<accession>A0AAP0MSX3</accession>
<dbReference type="EMBL" id="JBCGBO010000003">
    <property type="protein sequence ID" value="KAK9215665.1"/>
    <property type="molecule type" value="Genomic_DNA"/>
</dbReference>
<evidence type="ECO:0000313" key="1">
    <source>
        <dbReference type="EMBL" id="KAK9215665.1"/>
    </source>
</evidence>
<protein>
    <submittedName>
        <fullName evidence="1">Uncharacterized protein</fullName>
    </submittedName>
</protein>
<dbReference type="Proteomes" id="UP001428341">
    <property type="component" value="Unassembled WGS sequence"/>
</dbReference>
<keyword evidence="2" id="KW-1185">Reference proteome</keyword>